<reference evidence="2 3" key="1">
    <citation type="submission" date="2015-10" db="EMBL/GenBank/DDBJ databases">
        <title>Full genome of DAOMC 229536 Phialocephala scopiformis, a fungal endophyte of spruce producing the potent anti-insectan compound rugulosin.</title>
        <authorList>
            <consortium name="DOE Joint Genome Institute"/>
            <person name="Walker A.K."/>
            <person name="Frasz S.L."/>
            <person name="Seifert K.A."/>
            <person name="Miller J.D."/>
            <person name="Mondo S.J."/>
            <person name="Labutti K."/>
            <person name="Lipzen A."/>
            <person name="Dockter R."/>
            <person name="Kennedy M."/>
            <person name="Grigoriev I.V."/>
            <person name="Spatafora J.W."/>
        </authorList>
    </citation>
    <scope>NUCLEOTIDE SEQUENCE [LARGE SCALE GENOMIC DNA]</scope>
    <source>
        <strain evidence="2 3">CBS 120377</strain>
    </source>
</reference>
<accession>A0A194WUR1</accession>
<sequence>MTLFTSIFRPIYKYFSKPKINATEKSSKKIEPEKPNKESDPGNKINTQPQPKPQPKPQTPKSKPLSWWASIKQKLGLGKKRENCNCRNESAEEGFARFKRWVENGGMFVNPDGTTPTIRVVHTPTTRVVHSCYHHRRAPRSRAWRFDDNVLVAAYGSGMFDEHRF</sequence>
<dbReference type="KEGG" id="psco:LY89DRAFT_230160"/>
<evidence type="ECO:0000313" key="2">
    <source>
        <dbReference type="EMBL" id="KUJ11701.1"/>
    </source>
</evidence>
<dbReference type="RefSeq" id="XP_018066056.1">
    <property type="nucleotide sequence ID" value="XM_018206030.1"/>
</dbReference>
<protein>
    <submittedName>
        <fullName evidence="2">Uncharacterized protein</fullName>
    </submittedName>
</protein>
<dbReference type="AlphaFoldDB" id="A0A194WUR1"/>
<dbReference type="GeneID" id="28815756"/>
<dbReference type="InParanoid" id="A0A194WUR1"/>
<proteinExistence type="predicted"/>
<dbReference type="Proteomes" id="UP000070700">
    <property type="component" value="Unassembled WGS sequence"/>
</dbReference>
<organism evidence="2 3">
    <name type="scientific">Mollisia scopiformis</name>
    <name type="common">Conifer needle endophyte fungus</name>
    <name type="synonym">Phialocephala scopiformis</name>
    <dbReference type="NCBI Taxonomy" id="149040"/>
    <lineage>
        <taxon>Eukaryota</taxon>
        <taxon>Fungi</taxon>
        <taxon>Dikarya</taxon>
        <taxon>Ascomycota</taxon>
        <taxon>Pezizomycotina</taxon>
        <taxon>Leotiomycetes</taxon>
        <taxon>Helotiales</taxon>
        <taxon>Mollisiaceae</taxon>
        <taxon>Mollisia</taxon>
    </lineage>
</organism>
<feature type="region of interest" description="Disordered" evidence="1">
    <location>
        <begin position="22"/>
        <end position="65"/>
    </location>
</feature>
<name>A0A194WUR1_MOLSC</name>
<dbReference type="EMBL" id="KQ947426">
    <property type="protein sequence ID" value="KUJ11701.1"/>
    <property type="molecule type" value="Genomic_DNA"/>
</dbReference>
<evidence type="ECO:0000313" key="3">
    <source>
        <dbReference type="Proteomes" id="UP000070700"/>
    </source>
</evidence>
<feature type="compositionally biased region" description="Basic and acidic residues" evidence="1">
    <location>
        <begin position="25"/>
        <end position="41"/>
    </location>
</feature>
<keyword evidence="3" id="KW-1185">Reference proteome</keyword>
<gene>
    <name evidence="2" type="ORF">LY89DRAFT_230160</name>
</gene>
<evidence type="ECO:0000256" key="1">
    <source>
        <dbReference type="SAM" id="MobiDB-lite"/>
    </source>
</evidence>